<dbReference type="InterPro" id="IPR037239">
    <property type="entry name" value="OSBP_sf"/>
</dbReference>
<protein>
    <recommendedName>
        <fullName evidence="3">Oxysterol-binding protein</fullName>
    </recommendedName>
</protein>
<dbReference type="EMBL" id="EAAA01002931">
    <property type="status" value="NOT_ANNOTATED_CDS"/>
    <property type="molecule type" value="Genomic_DNA"/>
</dbReference>
<organism evidence="5 6">
    <name type="scientific">Ciona intestinalis</name>
    <name type="common">Transparent sea squirt</name>
    <name type="synonym">Ascidia intestinalis</name>
    <dbReference type="NCBI Taxonomy" id="7719"/>
    <lineage>
        <taxon>Eukaryota</taxon>
        <taxon>Metazoa</taxon>
        <taxon>Chordata</taxon>
        <taxon>Tunicata</taxon>
        <taxon>Ascidiacea</taxon>
        <taxon>Phlebobranchia</taxon>
        <taxon>Cionidae</taxon>
        <taxon>Ciona</taxon>
    </lineage>
</organism>
<dbReference type="InterPro" id="IPR018494">
    <property type="entry name" value="Oxysterol-bd_CS"/>
</dbReference>
<reference evidence="5" key="3">
    <citation type="submission" date="2025-08" db="UniProtKB">
        <authorList>
            <consortium name="Ensembl"/>
        </authorList>
    </citation>
    <scope>IDENTIFICATION</scope>
</reference>
<evidence type="ECO:0000313" key="6">
    <source>
        <dbReference type="Proteomes" id="UP000008144"/>
    </source>
</evidence>
<feature type="compositionally biased region" description="Acidic residues" evidence="4">
    <location>
        <begin position="18"/>
        <end position="57"/>
    </location>
</feature>
<dbReference type="GO" id="GO:0008289">
    <property type="term" value="F:lipid binding"/>
    <property type="evidence" value="ECO:0007669"/>
    <property type="project" value="UniProtKB-KW"/>
</dbReference>
<dbReference type="Gene3D" id="2.40.160.120">
    <property type="match status" value="1"/>
</dbReference>
<reference evidence="5" key="4">
    <citation type="submission" date="2025-09" db="UniProtKB">
        <authorList>
            <consortium name="Ensembl"/>
        </authorList>
    </citation>
    <scope>IDENTIFICATION</scope>
</reference>
<keyword evidence="3" id="KW-0445">Lipid transport</keyword>
<proteinExistence type="inferred from homology"/>
<dbReference type="AlphaFoldDB" id="H2Y342"/>
<keyword evidence="3" id="KW-0813">Transport</keyword>
<feature type="compositionally biased region" description="Polar residues" evidence="4">
    <location>
        <begin position="1"/>
        <end position="15"/>
    </location>
</feature>
<keyword evidence="1" id="KW-0446">Lipid-binding</keyword>
<keyword evidence="6" id="KW-1185">Reference proteome</keyword>
<dbReference type="Ensembl" id="ENSCINT00000034759.1">
    <property type="protein sequence ID" value="ENSCINP00000036327.1"/>
    <property type="gene ID" value="ENSCING00000024935.1"/>
</dbReference>
<dbReference type="PROSITE" id="PS01013">
    <property type="entry name" value="OSBP"/>
    <property type="match status" value="1"/>
</dbReference>
<dbReference type="Proteomes" id="UP000008144">
    <property type="component" value="Chromosome 9"/>
</dbReference>
<dbReference type="InterPro" id="IPR000648">
    <property type="entry name" value="Oxysterol-bd"/>
</dbReference>
<dbReference type="STRING" id="7719.ENSCINP00000036327"/>
<dbReference type="GeneTree" id="ENSGT00940000155957"/>
<reference evidence="5" key="2">
    <citation type="journal article" date="2008" name="Genome Biol.">
        <title>Improved genome assembly and evidence-based global gene model set for the chordate Ciona intestinalis: new insight into intron and operon populations.</title>
        <authorList>
            <person name="Satou Y."/>
            <person name="Mineta K."/>
            <person name="Ogasawara M."/>
            <person name="Sasakura Y."/>
            <person name="Shoguchi E."/>
            <person name="Ueno K."/>
            <person name="Yamada L."/>
            <person name="Matsumoto J."/>
            <person name="Wasserscheid J."/>
            <person name="Dewar K."/>
            <person name="Wiley G.B."/>
            <person name="Macmil S.L."/>
            <person name="Roe B.A."/>
            <person name="Zeller R.W."/>
            <person name="Hastings K.E."/>
            <person name="Lemaire P."/>
            <person name="Lindquist E."/>
            <person name="Endo T."/>
            <person name="Hotta K."/>
            <person name="Inaba K."/>
        </authorList>
    </citation>
    <scope>NUCLEOTIDE SEQUENCE [LARGE SCALE GENOMIC DNA]</scope>
    <source>
        <strain evidence="5">wild type</strain>
    </source>
</reference>
<evidence type="ECO:0000256" key="4">
    <source>
        <dbReference type="SAM" id="MobiDB-lite"/>
    </source>
</evidence>
<evidence type="ECO:0000256" key="2">
    <source>
        <dbReference type="RuleBase" id="RU003844"/>
    </source>
</evidence>
<dbReference type="SUPFAM" id="SSF144000">
    <property type="entry name" value="Oxysterol-binding protein-like"/>
    <property type="match status" value="1"/>
</dbReference>
<dbReference type="FunFam" id="2.40.160.120:FF:000052">
    <property type="entry name" value="Oxysterol-binding protein"/>
    <property type="match status" value="1"/>
</dbReference>
<dbReference type="PANTHER" id="PTHR10972">
    <property type="entry name" value="OXYSTEROL-BINDING PROTEIN-RELATED"/>
    <property type="match status" value="1"/>
</dbReference>
<accession>H2Y342</accession>
<evidence type="ECO:0000256" key="3">
    <source>
        <dbReference type="RuleBase" id="RU003845"/>
    </source>
</evidence>
<name>H2Y342_CIOIN</name>
<dbReference type="HOGENOM" id="CLU_106113_0_0_1"/>
<feature type="region of interest" description="Disordered" evidence="4">
    <location>
        <begin position="1"/>
        <end position="63"/>
    </location>
</feature>
<comment type="similarity">
    <text evidence="2">Belongs to the OSBP family.</text>
</comment>
<reference evidence="6" key="1">
    <citation type="journal article" date="2002" name="Science">
        <title>The draft genome of Ciona intestinalis: insights into chordate and vertebrate origins.</title>
        <authorList>
            <person name="Dehal P."/>
            <person name="Satou Y."/>
            <person name="Campbell R.K."/>
            <person name="Chapman J."/>
            <person name="Degnan B."/>
            <person name="De Tomaso A."/>
            <person name="Davidson B."/>
            <person name="Di Gregorio A."/>
            <person name="Gelpke M."/>
            <person name="Goodstein D.M."/>
            <person name="Harafuji N."/>
            <person name="Hastings K.E."/>
            <person name="Ho I."/>
            <person name="Hotta K."/>
            <person name="Huang W."/>
            <person name="Kawashima T."/>
            <person name="Lemaire P."/>
            <person name="Martinez D."/>
            <person name="Meinertzhagen I.A."/>
            <person name="Necula S."/>
            <person name="Nonaka M."/>
            <person name="Putnam N."/>
            <person name="Rash S."/>
            <person name="Saiga H."/>
            <person name="Satake M."/>
            <person name="Terry A."/>
            <person name="Yamada L."/>
            <person name="Wang H.G."/>
            <person name="Awazu S."/>
            <person name="Azumi K."/>
            <person name="Boore J."/>
            <person name="Branno M."/>
            <person name="Chin-Bow S."/>
            <person name="DeSantis R."/>
            <person name="Doyle S."/>
            <person name="Francino P."/>
            <person name="Keys D.N."/>
            <person name="Haga S."/>
            <person name="Hayashi H."/>
            <person name="Hino K."/>
            <person name="Imai K.S."/>
            <person name="Inaba K."/>
            <person name="Kano S."/>
            <person name="Kobayashi K."/>
            <person name="Kobayashi M."/>
            <person name="Lee B.I."/>
            <person name="Makabe K.W."/>
            <person name="Manohar C."/>
            <person name="Matassi G."/>
            <person name="Medina M."/>
            <person name="Mochizuki Y."/>
            <person name="Mount S."/>
            <person name="Morishita T."/>
            <person name="Miura S."/>
            <person name="Nakayama A."/>
            <person name="Nishizaka S."/>
            <person name="Nomoto H."/>
            <person name="Ohta F."/>
            <person name="Oishi K."/>
            <person name="Rigoutsos I."/>
            <person name="Sano M."/>
            <person name="Sasaki A."/>
            <person name="Sasakura Y."/>
            <person name="Shoguchi E."/>
            <person name="Shin-i T."/>
            <person name="Spagnuolo A."/>
            <person name="Stainier D."/>
            <person name="Suzuki M.M."/>
            <person name="Tassy O."/>
            <person name="Takatori N."/>
            <person name="Tokuoka M."/>
            <person name="Yagi K."/>
            <person name="Yoshizaki F."/>
            <person name="Wada S."/>
            <person name="Zhang C."/>
            <person name="Hyatt P.D."/>
            <person name="Larimer F."/>
            <person name="Detter C."/>
            <person name="Doggett N."/>
            <person name="Glavina T."/>
            <person name="Hawkins T."/>
            <person name="Richardson P."/>
            <person name="Lucas S."/>
            <person name="Kohara Y."/>
            <person name="Levine M."/>
            <person name="Satoh N."/>
            <person name="Rokhsar D.S."/>
        </authorList>
    </citation>
    <scope>NUCLEOTIDE SEQUENCE [LARGE SCALE GENOMIC DNA]</scope>
</reference>
<dbReference type="PANTHER" id="PTHR10972:SF203">
    <property type="entry name" value="OXYSTEROL-BINDING PROTEIN HOMOLOG 3"/>
    <property type="match status" value="1"/>
</dbReference>
<dbReference type="OMA" id="YCESENW"/>
<dbReference type="GO" id="GO:0006869">
    <property type="term" value="P:lipid transport"/>
    <property type="evidence" value="ECO:0007669"/>
    <property type="project" value="UniProtKB-KW"/>
</dbReference>
<evidence type="ECO:0000256" key="1">
    <source>
        <dbReference type="ARBA" id="ARBA00023121"/>
    </source>
</evidence>
<evidence type="ECO:0000313" key="5">
    <source>
        <dbReference type="Ensembl" id="ENSCINP00000036327.1"/>
    </source>
</evidence>
<sequence>MSESQLSITDTSTTDMFYDAEEYLLSDEESSTDEEESEAGDDDVSSEADVSDNDDATDIQSTADVSTMRRVKLPCPSPDSDVSLWNILKKNIGKDLSKVAMPVTLNEPLNALQLLCEELEYSELLDEAAVCSDKYERMALVAAFAISGYCSTYHRAGQKPFNPILGESYECVREDKNFSFVAEQVSHHPPISACHCIGNTYEFWQDVRFKNKFWGKSMEIFPVGSVHV</sequence>
<dbReference type="InParanoid" id="H2Y342"/>
<dbReference type="Pfam" id="PF01237">
    <property type="entry name" value="Oxysterol_BP"/>
    <property type="match status" value="1"/>
</dbReference>